<proteinExistence type="predicted"/>
<evidence type="ECO:0000256" key="1">
    <source>
        <dbReference type="SAM" id="MobiDB-lite"/>
    </source>
</evidence>
<dbReference type="Proteomes" id="UP000746612">
    <property type="component" value="Unassembled WGS sequence"/>
</dbReference>
<feature type="region of interest" description="Disordered" evidence="1">
    <location>
        <begin position="123"/>
        <end position="163"/>
    </location>
</feature>
<keyword evidence="2" id="KW-0732">Signal</keyword>
<organism evidence="4">
    <name type="scientific">Gibberella zeae</name>
    <name type="common">Wheat head blight fungus</name>
    <name type="synonym">Fusarium graminearum</name>
    <dbReference type="NCBI Taxonomy" id="5518"/>
    <lineage>
        <taxon>Eukaryota</taxon>
        <taxon>Fungi</taxon>
        <taxon>Dikarya</taxon>
        <taxon>Ascomycota</taxon>
        <taxon>Pezizomycotina</taxon>
        <taxon>Sordariomycetes</taxon>
        <taxon>Hypocreomycetidae</taxon>
        <taxon>Hypocreales</taxon>
        <taxon>Nectriaceae</taxon>
        <taxon>Fusarium</taxon>
    </lineage>
</organism>
<protein>
    <submittedName>
        <fullName evidence="4">Uncharacterized protein</fullName>
    </submittedName>
</protein>
<dbReference type="AlphaFoldDB" id="A0A4E9ECP7"/>
<feature type="region of interest" description="Disordered" evidence="1">
    <location>
        <begin position="65"/>
        <end position="99"/>
    </location>
</feature>
<name>A0A4E9ECP7_GIBZA</name>
<gene>
    <name evidence="4" type="ORF">FUG_LOCUS220868</name>
    <name evidence="3" type="ORF">MDCFG202_LOCUS170783</name>
</gene>
<accession>A0A4E9ECP7</accession>
<dbReference type="EMBL" id="CAAKMV010000125">
    <property type="protein sequence ID" value="VIO56630.1"/>
    <property type="molecule type" value="Genomic_DNA"/>
</dbReference>
<evidence type="ECO:0000313" key="3">
    <source>
        <dbReference type="EMBL" id="CAG1978290.1"/>
    </source>
</evidence>
<feature type="chain" id="PRO_5041126807" evidence="2">
    <location>
        <begin position="22"/>
        <end position="412"/>
    </location>
</feature>
<sequence length="412" mass="48454">MRFSNLFLGAVFAVTSVAAMANPAAEAGSLMERSKHHHDCGKHASYNTEKKECVCHVSGETYHKKHHKCKKPKEDKKHHSRDVLEERSPKKDEHEHCGKHASFNEEKKECVCHDKSEVFEKHHKKCKKAKDEKKKDDKKHHSRDVLEERDPKKDKHHDHCGKHASYSEEKKECVCHNKAEVFERKHKKCKKHISLRSIFNHCGRHAYYDEAKKECICHDAGKDFLKKHKTCACPQGEKWHHIERKHHHHSTPTSSKHHQRRHLFVYTSMDHQQLEPPLPVVYSNKIVFRHSFLKWVINEAFSGNPSSFNVIVQKPCEHWLAENFIDESVTGCQMICIDKPKLYDIAAEHWDNNILAPFDFRRKRLSHNCFAPSDTPDPVIILAYRWISNSDCPWLWGQYNEFNDCLLVYWSF</sequence>
<feature type="compositionally biased region" description="Basic and acidic residues" evidence="1">
    <location>
        <begin position="143"/>
        <end position="153"/>
    </location>
</feature>
<evidence type="ECO:0000313" key="4">
    <source>
        <dbReference type="EMBL" id="VIO56630.1"/>
    </source>
</evidence>
<dbReference type="EMBL" id="CAJPIJ010000108">
    <property type="protein sequence ID" value="CAG1978290.1"/>
    <property type="molecule type" value="Genomic_DNA"/>
</dbReference>
<reference evidence="3" key="2">
    <citation type="submission" date="2021-03" db="EMBL/GenBank/DDBJ databases">
        <authorList>
            <person name="Alouane T."/>
            <person name="Langin T."/>
            <person name="Bonhomme L."/>
        </authorList>
    </citation>
    <scope>NUCLEOTIDE SEQUENCE</scope>
    <source>
        <strain evidence="3">MDC_Fg202</strain>
    </source>
</reference>
<evidence type="ECO:0000256" key="2">
    <source>
        <dbReference type="SAM" id="SignalP"/>
    </source>
</evidence>
<feature type="compositionally biased region" description="Basic and acidic residues" evidence="1">
    <location>
        <begin position="72"/>
        <end position="99"/>
    </location>
</feature>
<feature type="signal peptide" evidence="2">
    <location>
        <begin position="1"/>
        <end position="21"/>
    </location>
</feature>
<reference evidence="4" key="1">
    <citation type="submission" date="2019-04" db="EMBL/GenBank/DDBJ databases">
        <authorList>
            <person name="Melise S."/>
            <person name="Noan J."/>
            <person name="Okalmin O."/>
        </authorList>
    </citation>
    <scope>NUCLEOTIDE SEQUENCE</scope>
    <source>
        <strain evidence="4">FN9</strain>
    </source>
</reference>